<organism evidence="2 3">
    <name type="scientific">Daucus carota subsp. sativus</name>
    <name type="common">Carrot</name>
    <dbReference type="NCBI Taxonomy" id="79200"/>
    <lineage>
        <taxon>Eukaryota</taxon>
        <taxon>Viridiplantae</taxon>
        <taxon>Streptophyta</taxon>
        <taxon>Embryophyta</taxon>
        <taxon>Tracheophyta</taxon>
        <taxon>Spermatophyta</taxon>
        <taxon>Magnoliopsida</taxon>
        <taxon>eudicotyledons</taxon>
        <taxon>Gunneridae</taxon>
        <taxon>Pentapetalae</taxon>
        <taxon>asterids</taxon>
        <taxon>campanulids</taxon>
        <taxon>Apiales</taxon>
        <taxon>Apiaceae</taxon>
        <taxon>Apioideae</taxon>
        <taxon>Scandiceae</taxon>
        <taxon>Daucinae</taxon>
        <taxon>Daucus</taxon>
        <taxon>Daucus sect. Daucus</taxon>
    </lineage>
</organism>
<name>A0AAF0XP64_DAUCS</name>
<protein>
    <recommendedName>
        <fullName evidence="1">HAT C-terminal dimerisation domain-containing protein</fullName>
    </recommendedName>
</protein>
<dbReference type="AlphaFoldDB" id="A0AAF0XP64"/>
<reference evidence="2" key="1">
    <citation type="journal article" date="2016" name="Nat. Genet.">
        <title>A high-quality carrot genome assembly provides new insights into carotenoid accumulation and asterid genome evolution.</title>
        <authorList>
            <person name="Iorizzo M."/>
            <person name="Ellison S."/>
            <person name="Senalik D."/>
            <person name="Zeng P."/>
            <person name="Satapoomin P."/>
            <person name="Huang J."/>
            <person name="Bowman M."/>
            <person name="Iovene M."/>
            <person name="Sanseverino W."/>
            <person name="Cavagnaro P."/>
            <person name="Yildiz M."/>
            <person name="Macko-Podgorni A."/>
            <person name="Moranska E."/>
            <person name="Grzebelus E."/>
            <person name="Grzebelus D."/>
            <person name="Ashrafi H."/>
            <person name="Zheng Z."/>
            <person name="Cheng S."/>
            <person name="Spooner D."/>
            <person name="Van Deynze A."/>
            <person name="Simon P."/>
        </authorList>
    </citation>
    <scope>NUCLEOTIDE SEQUENCE</scope>
    <source>
        <tissue evidence="2">Leaf</tissue>
    </source>
</reference>
<dbReference type="EMBL" id="CP093350">
    <property type="protein sequence ID" value="WOH11653.1"/>
    <property type="molecule type" value="Genomic_DNA"/>
</dbReference>
<proteinExistence type="predicted"/>
<dbReference type="SUPFAM" id="SSF53098">
    <property type="entry name" value="Ribonuclease H-like"/>
    <property type="match status" value="1"/>
</dbReference>
<dbReference type="InterPro" id="IPR008906">
    <property type="entry name" value="HATC_C_dom"/>
</dbReference>
<keyword evidence="3" id="KW-1185">Reference proteome</keyword>
<sequence length="248" mass="29091">MDCMIGEFSDIKTHNKHHVDYEKMKEVMVSRWEKMNIPMHCLGFVFNPFFYDVNYLNSHAPGGEPRRPPNCDREVVIGVLRAFDKVGEYGEERRAKEGIFGTHASRINATTMSPISWWSTYGPETPELAEIAVKVLSQLISSSSAERIWSSYSYIYNVKRKRLNSVRAIKLVYVHSNIRLISRFTKNYNDGPYRKWDINPEVTYLDDSATRLEELRWRKALKRKTQHKHLKERSTEDKFKSCFKSLSL</sequence>
<dbReference type="Proteomes" id="UP000077755">
    <property type="component" value="Chromosome 8"/>
</dbReference>
<accession>A0AAF0XP64</accession>
<dbReference type="Pfam" id="PF05699">
    <property type="entry name" value="Dimer_Tnp_hAT"/>
    <property type="match status" value="1"/>
</dbReference>
<dbReference type="GO" id="GO:0046983">
    <property type="term" value="F:protein dimerization activity"/>
    <property type="evidence" value="ECO:0007669"/>
    <property type="project" value="InterPro"/>
</dbReference>
<evidence type="ECO:0000259" key="1">
    <source>
        <dbReference type="Pfam" id="PF05699"/>
    </source>
</evidence>
<gene>
    <name evidence="2" type="ORF">DCAR_0831143</name>
</gene>
<reference evidence="2" key="2">
    <citation type="submission" date="2022-03" db="EMBL/GenBank/DDBJ databases">
        <title>Draft title - Genomic analysis of global carrot germplasm unveils the trajectory of domestication and the origin of high carotenoid orange carrot.</title>
        <authorList>
            <person name="Iorizzo M."/>
            <person name="Ellison S."/>
            <person name="Senalik D."/>
            <person name="Macko-Podgorni A."/>
            <person name="Grzebelus D."/>
            <person name="Bostan H."/>
            <person name="Rolling W."/>
            <person name="Curaba J."/>
            <person name="Simon P."/>
        </authorList>
    </citation>
    <scope>NUCLEOTIDE SEQUENCE</scope>
    <source>
        <tissue evidence="2">Leaf</tissue>
    </source>
</reference>
<evidence type="ECO:0000313" key="2">
    <source>
        <dbReference type="EMBL" id="WOH11653.1"/>
    </source>
</evidence>
<dbReference type="InterPro" id="IPR012337">
    <property type="entry name" value="RNaseH-like_sf"/>
</dbReference>
<feature type="domain" description="HAT C-terminal dimerisation" evidence="1">
    <location>
        <begin position="110"/>
        <end position="178"/>
    </location>
</feature>
<evidence type="ECO:0000313" key="3">
    <source>
        <dbReference type="Proteomes" id="UP000077755"/>
    </source>
</evidence>